<dbReference type="InterPro" id="IPR050586">
    <property type="entry name" value="CPA3_Na-H_Antiporter_D"/>
</dbReference>
<feature type="transmembrane region" description="Helical" evidence="6">
    <location>
        <begin position="60"/>
        <end position="80"/>
    </location>
</feature>
<protein>
    <submittedName>
        <fullName evidence="7">Putative NADH-quinone oxidoreductase, subunit M</fullName>
        <ecNumber evidence="7">1.6.99.5</ecNumber>
    </submittedName>
</protein>
<evidence type="ECO:0000256" key="4">
    <source>
        <dbReference type="ARBA" id="ARBA00022989"/>
    </source>
</evidence>
<dbReference type="GO" id="GO:0016491">
    <property type="term" value="F:oxidoreductase activity"/>
    <property type="evidence" value="ECO:0007669"/>
    <property type="project" value="UniProtKB-KW"/>
</dbReference>
<dbReference type="GO" id="GO:0005886">
    <property type="term" value="C:plasma membrane"/>
    <property type="evidence" value="ECO:0007669"/>
    <property type="project" value="UniProtKB-SubCell"/>
</dbReference>
<accession>D8P965</accession>
<feature type="transmembrane region" description="Helical" evidence="6">
    <location>
        <begin position="163"/>
        <end position="185"/>
    </location>
</feature>
<dbReference type="eggNOG" id="COG1008">
    <property type="taxonomic scope" value="Bacteria"/>
</dbReference>
<feature type="transmembrane region" description="Helical" evidence="6">
    <location>
        <begin position="37"/>
        <end position="54"/>
    </location>
</feature>
<evidence type="ECO:0000256" key="2">
    <source>
        <dbReference type="ARBA" id="ARBA00022475"/>
    </source>
</evidence>
<evidence type="ECO:0000313" key="7">
    <source>
        <dbReference type="EMBL" id="CBK44047.1"/>
    </source>
</evidence>
<feature type="transmembrane region" description="Helical" evidence="6">
    <location>
        <begin position="351"/>
        <end position="371"/>
    </location>
</feature>
<dbReference type="EMBL" id="FP929003">
    <property type="protein sequence ID" value="CBK44047.1"/>
    <property type="molecule type" value="Genomic_DNA"/>
</dbReference>
<dbReference type="Proteomes" id="UP000001660">
    <property type="component" value="Chromosome"/>
</dbReference>
<dbReference type="EC" id="1.6.99.5" evidence="7"/>
<organism evidence="7 8">
    <name type="scientific">Nitrospira defluvii</name>
    <dbReference type="NCBI Taxonomy" id="330214"/>
    <lineage>
        <taxon>Bacteria</taxon>
        <taxon>Pseudomonadati</taxon>
        <taxon>Nitrospirota</taxon>
        <taxon>Nitrospiria</taxon>
        <taxon>Nitrospirales</taxon>
        <taxon>Nitrospiraceae</taxon>
        <taxon>Nitrospira</taxon>
    </lineage>
</organism>
<feature type="transmembrane region" description="Helical" evidence="6">
    <location>
        <begin position="87"/>
        <end position="105"/>
    </location>
</feature>
<feature type="transmembrane region" description="Helical" evidence="6">
    <location>
        <begin position="218"/>
        <end position="236"/>
    </location>
</feature>
<feature type="transmembrane region" description="Helical" evidence="6">
    <location>
        <begin position="192"/>
        <end position="212"/>
    </location>
</feature>
<dbReference type="KEGG" id="nde:NIDE4387"/>
<feature type="transmembrane region" description="Helical" evidence="6">
    <location>
        <begin position="392"/>
        <end position="410"/>
    </location>
</feature>
<dbReference type="PANTHER" id="PTHR42703">
    <property type="entry name" value="NADH DEHYDROGENASE"/>
    <property type="match status" value="1"/>
</dbReference>
<evidence type="ECO:0000313" key="8">
    <source>
        <dbReference type="Proteomes" id="UP000001660"/>
    </source>
</evidence>
<keyword evidence="8" id="KW-1185">Reference proteome</keyword>
<sequence>MIKTWMTPWLLLAVPFLGAGFSLLLRTSLQRMKTSALLTTVASLLVVVGTPWALGDSLAGVPFLCLLPVTAFLSLLGQPLHRDNTSAWAATLVLLGLGLGILTAQAPAHDVMLPILPGLLCILLYRYQAGATPETWRGLSAYGLSLVSAALALVLPAPASTVALLVTCATLLPLLPVHSGFIATLTGLPGNLPAFLVFLLPTVGFHTLLTLLPTLTVTTLHTVAILALAGALYGSLRALIQARPLPRLAYAALAFFGLLWWYVADTGTAPMQGTVYLSAVGLAASGLLLAWYAIRARYGDLDLCALGGLAYPMPRFSTLLALLALAALGMPPFGVFSGFLGMLLLPTFTPSGPFAVVMIVWLTASWYYTDFVQQLIFGRQRVDMRYDDLRRTEFASLVLLLLLLLALGTAPSRVFDSYVPAPPATVAVQEGTWIR</sequence>
<gene>
    <name evidence="7" type="ORF">NIDE4387</name>
</gene>
<dbReference type="PANTHER" id="PTHR42703:SF1">
    <property type="entry name" value="NA(+)_H(+) ANTIPORTER SUBUNIT D1"/>
    <property type="match status" value="1"/>
</dbReference>
<evidence type="ECO:0000256" key="5">
    <source>
        <dbReference type="ARBA" id="ARBA00023136"/>
    </source>
</evidence>
<proteinExistence type="predicted"/>
<feature type="transmembrane region" description="Helical" evidence="6">
    <location>
        <begin position="248"/>
        <end position="263"/>
    </location>
</feature>
<name>D8P965_9BACT</name>
<evidence type="ECO:0000256" key="1">
    <source>
        <dbReference type="ARBA" id="ARBA00004651"/>
    </source>
</evidence>
<dbReference type="STRING" id="330214.NIDE4387"/>
<dbReference type="HOGENOM" id="CLU_629608_0_0_0"/>
<feature type="transmembrane region" description="Helical" evidence="6">
    <location>
        <begin position="275"/>
        <end position="294"/>
    </location>
</feature>
<keyword evidence="5 6" id="KW-0472">Membrane</keyword>
<feature type="transmembrane region" description="Helical" evidence="6">
    <location>
        <begin position="6"/>
        <end position="25"/>
    </location>
</feature>
<evidence type="ECO:0000256" key="3">
    <source>
        <dbReference type="ARBA" id="ARBA00022692"/>
    </source>
</evidence>
<comment type="subcellular location">
    <subcellularLocation>
        <location evidence="1">Cell membrane</location>
        <topology evidence="1">Multi-pass membrane protein</topology>
    </subcellularLocation>
</comment>
<keyword evidence="4 6" id="KW-1133">Transmembrane helix</keyword>
<feature type="transmembrane region" description="Helical" evidence="6">
    <location>
        <begin position="319"/>
        <end position="345"/>
    </location>
</feature>
<keyword evidence="7" id="KW-0560">Oxidoreductase</keyword>
<dbReference type="AlphaFoldDB" id="D8P965"/>
<keyword evidence="3 6" id="KW-0812">Transmembrane</keyword>
<evidence type="ECO:0000256" key="6">
    <source>
        <dbReference type="SAM" id="Phobius"/>
    </source>
</evidence>
<keyword evidence="2" id="KW-1003">Cell membrane</keyword>
<reference evidence="7 8" key="1">
    <citation type="journal article" date="2010" name="Proc. Natl. Acad. Sci. U.S.A.">
        <title>A Nitrospira metagenome illuminates the physiology and evolution of globally important nitrite-oxidizing bacteria.</title>
        <authorList>
            <person name="Lucker S."/>
            <person name="Wagner M."/>
            <person name="Maixner F."/>
            <person name="Pelletier E."/>
            <person name="Koch H."/>
            <person name="Vacherie B."/>
            <person name="Rattei T."/>
            <person name="Sinninghe Damste J."/>
            <person name="Spieck E."/>
            <person name="Le Paslier D."/>
            <person name="Daims H."/>
        </authorList>
    </citation>
    <scope>NUCLEOTIDE SEQUENCE [LARGE SCALE GENOMIC DNA]</scope>
</reference>